<dbReference type="EC" id="2.5.1.18" evidence="1"/>
<dbReference type="InterPro" id="IPR040079">
    <property type="entry name" value="Glutathione_S-Trfase"/>
</dbReference>
<dbReference type="Gene3D" id="3.40.30.10">
    <property type="entry name" value="Glutaredoxin"/>
    <property type="match status" value="1"/>
</dbReference>
<evidence type="ECO:0000256" key="1">
    <source>
        <dbReference type="ARBA" id="ARBA00012452"/>
    </source>
</evidence>
<accession>A0A418VSB2</accession>
<evidence type="ECO:0000313" key="6">
    <source>
        <dbReference type="EMBL" id="RJF79363.1"/>
    </source>
</evidence>
<dbReference type="PROSITE" id="PS50405">
    <property type="entry name" value="GST_CTER"/>
    <property type="match status" value="1"/>
</dbReference>
<keyword evidence="2 6" id="KW-0808">Transferase</keyword>
<dbReference type="CDD" id="cd03046">
    <property type="entry name" value="GST_N_GTT1_like"/>
    <property type="match status" value="1"/>
</dbReference>
<dbReference type="FunFam" id="3.40.30.10:FF:000156">
    <property type="entry name" value="Glutathione S-transferase 1"/>
    <property type="match status" value="1"/>
</dbReference>
<dbReference type="GO" id="GO:0005737">
    <property type="term" value="C:cytoplasm"/>
    <property type="evidence" value="ECO:0007669"/>
    <property type="project" value="UniProtKB-ARBA"/>
</dbReference>
<reference evidence="6 7" key="1">
    <citation type="submission" date="2018-09" db="EMBL/GenBank/DDBJ databases">
        <authorList>
            <person name="Zhu H."/>
        </authorList>
    </citation>
    <scope>NUCLEOTIDE SEQUENCE [LARGE SCALE GENOMIC DNA]</scope>
    <source>
        <strain evidence="6 7">K2W22B-5</strain>
    </source>
</reference>
<dbReference type="SFLD" id="SFLDS00019">
    <property type="entry name" value="Glutathione_Transferase_(cytos"/>
    <property type="match status" value="1"/>
</dbReference>
<dbReference type="PROSITE" id="PS50404">
    <property type="entry name" value="GST_NTER"/>
    <property type="match status" value="1"/>
</dbReference>
<evidence type="ECO:0000256" key="2">
    <source>
        <dbReference type="ARBA" id="ARBA00022679"/>
    </source>
</evidence>
<evidence type="ECO:0000256" key="3">
    <source>
        <dbReference type="ARBA" id="ARBA00047960"/>
    </source>
</evidence>
<dbReference type="Gene3D" id="1.20.1050.10">
    <property type="match status" value="1"/>
</dbReference>
<dbReference type="InterPro" id="IPR010987">
    <property type="entry name" value="Glutathione-S-Trfase_C-like"/>
</dbReference>
<name>A0A418VSB2_9PROT</name>
<comment type="catalytic activity">
    <reaction evidence="3">
        <text>RX + glutathione = an S-substituted glutathione + a halide anion + H(+)</text>
        <dbReference type="Rhea" id="RHEA:16437"/>
        <dbReference type="ChEBI" id="CHEBI:15378"/>
        <dbReference type="ChEBI" id="CHEBI:16042"/>
        <dbReference type="ChEBI" id="CHEBI:17792"/>
        <dbReference type="ChEBI" id="CHEBI:57925"/>
        <dbReference type="ChEBI" id="CHEBI:90779"/>
        <dbReference type="EC" id="2.5.1.18"/>
    </reaction>
</comment>
<dbReference type="Pfam" id="PF13409">
    <property type="entry name" value="GST_N_2"/>
    <property type="match status" value="1"/>
</dbReference>
<dbReference type="InterPro" id="IPR004046">
    <property type="entry name" value="GST_C"/>
</dbReference>
<evidence type="ECO:0000313" key="7">
    <source>
        <dbReference type="Proteomes" id="UP000283458"/>
    </source>
</evidence>
<organism evidence="6 7">
    <name type="scientific">Azospirillum cavernae</name>
    <dbReference type="NCBI Taxonomy" id="2320860"/>
    <lineage>
        <taxon>Bacteria</taxon>
        <taxon>Pseudomonadati</taxon>
        <taxon>Pseudomonadota</taxon>
        <taxon>Alphaproteobacteria</taxon>
        <taxon>Rhodospirillales</taxon>
        <taxon>Azospirillaceae</taxon>
        <taxon>Azospirillum</taxon>
    </lineage>
</organism>
<dbReference type="Pfam" id="PF00043">
    <property type="entry name" value="GST_C"/>
    <property type="match status" value="1"/>
</dbReference>
<evidence type="ECO:0000259" key="5">
    <source>
        <dbReference type="PROSITE" id="PS50405"/>
    </source>
</evidence>
<dbReference type="InterPro" id="IPR036249">
    <property type="entry name" value="Thioredoxin-like_sf"/>
</dbReference>
<dbReference type="OrthoDB" id="9810080at2"/>
<dbReference type="RefSeq" id="WP_119832821.1">
    <property type="nucleotide sequence ID" value="NZ_QYUL01000003.1"/>
</dbReference>
<dbReference type="PANTHER" id="PTHR44051">
    <property type="entry name" value="GLUTATHIONE S-TRANSFERASE-RELATED"/>
    <property type="match status" value="1"/>
</dbReference>
<dbReference type="SFLD" id="SFLDG00358">
    <property type="entry name" value="Main_(cytGST)"/>
    <property type="match status" value="1"/>
</dbReference>
<dbReference type="SUPFAM" id="SSF47616">
    <property type="entry name" value="GST C-terminal domain-like"/>
    <property type="match status" value="1"/>
</dbReference>
<dbReference type="GO" id="GO:0004364">
    <property type="term" value="F:glutathione transferase activity"/>
    <property type="evidence" value="ECO:0007669"/>
    <property type="project" value="UniProtKB-EC"/>
</dbReference>
<dbReference type="GO" id="GO:0004601">
    <property type="term" value="F:peroxidase activity"/>
    <property type="evidence" value="ECO:0007669"/>
    <property type="project" value="UniProtKB-ARBA"/>
</dbReference>
<protein>
    <recommendedName>
        <fullName evidence="1">glutathione transferase</fullName>
        <ecNumber evidence="1">2.5.1.18</ecNumber>
    </recommendedName>
</protein>
<dbReference type="InterPro" id="IPR036282">
    <property type="entry name" value="Glutathione-S-Trfase_C_sf"/>
</dbReference>
<dbReference type="EMBL" id="QYUL01000003">
    <property type="protein sequence ID" value="RJF79363.1"/>
    <property type="molecule type" value="Genomic_DNA"/>
</dbReference>
<proteinExistence type="predicted"/>
<feature type="domain" description="GST N-terminal" evidence="4">
    <location>
        <begin position="1"/>
        <end position="86"/>
    </location>
</feature>
<dbReference type="PANTHER" id="PTHR44051:SF9">
    <property type="entry name" value="GLUTATHIONE S-TRANSFERASE 1"/>
    <property type="match status" value="1"/>
</dbReference>
<dbReference type="SFLD" id="SFLDG01150">
    <property type="entry name" value="Main.1:_Beta-like"/>
    <property type="match status" value="1"/>
</dbReference>
<comment type="caution">
    <text evidence="6">The sequence shown here is derived from an EMBL/GenBank/DDBJ whole genome shotgun (WGS) entry which is preliminary data.</text>
</comment>
<evidence type="ECO:0000259" key="4">
    <source>
        <dbReference type="PROSITE" id="PS50404"/>
    </source>
</evidence>
<sequence length="227" mass="25091">MITVHHLNNSRSQRILWLLEELQVPYDIVRYERDPQTMAAPASLRAVHPLGKSPVITDDDGAGTSLTIAESGAILEYLVETHGDGRLRPPPATAERRACTYWLHYAEGSLMPLLLLKLVLDRMSRPPMPFLLRPIARKIAGAVTAAMVGPRLTQHLDYLEAHLSASTWFAGSEFSVADIQMSFPLEAAASRAGLDGSRPALMAWLERIHARPAYQRALERGGPYAYA</sequence>
<feature type="domain" description="GST C-terminal" evidence="5">
    <location>
        <begin position="92"/>
        <end position="227"/>
    </location>
</feature>
<dbReference type="AlphaFoldDB" id="A0A418VSB2"/>
<dbReference type="Proteomes" id="UP000283458">
    <property type="component" value="Unassembled WGS sequence"/>
</dbReference>
<gene>
    <name evidence="6" type="ORF">D3877_21515</name>
</gene>
<dbReference type="CDD" id="cd03189">
    <property type="entry name" value="GST_C_GTT1_like"/>
    <property type="match status" value="1"/>
</dbReference>
<dbReference type="InterPro" id="IPR004045">
    <property type="entry name" value="Glutathione_S-Trfase_N"/>
</dbReference>
<keyword evidence="7" id="KW-1185">Reference proteome</keyword>
<dbReference type="SUPFAM" id="SSF52833">
    <property type="entry name" value="Thioredoxin-like"/>
    <property type="match status" value="1"/>
</dbReference>